<keyword evidence="2" id="KW-1185">Reference proteome</keyword>
<evidence type="ECO:0000313" key="2">
    <source>
        <dbReference type="Proteomes" id="UP001055072"/>
    </source>
</evidence>
<protein>
    <submittedName>
        <fullName evidence="1">Sure-like protein</fullName>
    </submittedName>
</protein>
<reference evidence="1" key="1">
    <citation type="journal article" date="2021" name="Environ. Microbiol.">
        <title>Gene family expansions and transcriptome signatures uncover fungal adaptations to wood decay.</title>
        <authorList>
            <person name="Hage H."/>
            <person name="Miyauchi S."/>
            <person name="Viragh M."/>
            <person name="Drula E."/>
            <person name="Min B."/>
            <person name="Chaduli D."/>
            <person name="Navarro D."/>
            <person name="Favel A."/>
            <person name="Norest M."/>
            <person name="Lesage-Meessen L."/>
            <person name="Balint B."/>
            <person name="Merenyi Z."/>
            <person name="de Eugenio L."/>
            <person name="Morin E."/>
            <person name="Martinez A.T."/>
            <person name="Baldrian P."/>
            <person name="Stursova M."/>
            <person name="Martinez M.J."/>
            <person name="Novotny C."/>
            <person name="Magnuson J.K."/>
            <person name="Spatafora J.W."/>
            <person name="Maurice S."/>
            <person name="Pangilinan J."/>
            <person name="Andreopoulos W."/>
            <person name="LaButti K."/>
            <person name="Hundley H."/>
            <person name="Na H."/>
            <person name="Kuo A."/>
            <person name="Barry K."/>
            <person name="Lipzen A."/>
            <person name="Henrissat B."/>
            <person name="Riley R."/>
            <person name="Ahrendt S."/>
            <person name="Nagy L.G."/>
            <person name="Grigoriev I.V."/>
            <person name="Martin F."/>
            <person name="Rosso M.N."/>
        </authorList>
    </citation>
    <scope>NUCLEOTIDE SEQUENCE</scope>
    <source>
        <strain evidence="1">CBS 384.51</strain>
    </source>
</reference>
<proteinExistence type="predicted"/>
<name>A0ACB8TX61_9APHY</name>
<dbReference type="Proteomes" id="UP001055072">
    <property type="component" value="Unassembled WGS sequence"/>
</dbReference>
<dbReference type="EMBL" id="MU274922">
    <property type="protein sequence ID" value="KAI0086632.1"/>
    <property type="molecule type" value="Genomic_DNA"/>
</dbReference>
<accession>A0ACB8TX61</accession>
<evidence type="ECO:0000313" key="1">
    <source>
        <dbReference type="EMBL" id="KAI0086632.1"/>
    </source>
</evidence>
<sequence length="326" mass="33618">MVKFALLALVFPALASSVVGLNILLGNDDSWASANIRATFDGLTKRGHNVVLVAPLVQNSGQGGRVILPTVNVTAPGGEFGSVPVGAPFFGHDAGNDHIWYFNGTPAATTFFGLDVIVPQVLGNETIDLVVNGPNEGANLGPFLYTLSGTMGATYAAVYKGVPGVAFSAGNSTHRSFTTNTGLADDPANIAANLTANFVDALANTTKEGERILPLGVGINVNYPLFGPGNPCTAPPFILTRFTGGALVDKLSLNDTTGLPQSTNIQSPGVNTAFNGVKFLPGETPVAAQCQTSVSFFGVDYDAPSGVAEPSQQKLNVLFGHSIIPS</sequence>
<comment type="caution">
    <text evidence="1">The sequence shown here is derived from an EMBL/GenBank/DDBJ whole genome shotgun (WGS) entry which is preliminary data.</text>
</comment>
<organism evidence="1 2">
    <name type="scientific">Irpex rosettiformis</name>
    <dbReference type="NCBI Taxonomy" id="378272"/>
    <lineage>
        <taxon>Eukaryota</taxon>
        <taxon>Fungi</taxon>
        <taxon>Dikarya</taxon>
        <taxon>Basidiomycota</taxon>
        <taxon>Agaricomycotina</taxon>
        <taxon>Agaricomycetes</taxon>
        <taxon>Polyporales</taxon>
        <taxon>Irpicaceae</taxon>
        <taxon>Irpex</taxon>
    </lineage>
</organism>
<gene>
    <name evidence="1" type="ORF">BDY19DRAFT_986459</name>
</gene>